<dbReference type="EMBL" id="JASSPP010000006">
    <property type="protein sequence ID" value="MDK9580776.1"/>
    <property type="molecule type" value="Genomic_DNA"/>
</dbReference>
<dbReference type="InterPro" id="IPR012338">
    <property type="entry name" value="Beta-lactam/transpept-like"/>
</dbReference>
<proteinExistence type="predicted"/>
<feature type="domain" description="Penicillin-binding protein transpeptidase" evidence="3">
    <location>
        <begin position="188"/>
        <end position="304"/>
    </location>
</feature>
<keyword evidence="2" id="KW-0472">Membrane</keyword>
<dbReference type="Gene3D" id="3.30.450.330">
    <property type="match status" value="1"/>
</dbReference>
<keyword evidence="5" id="KW-1185">Reference proteome</keyword>
<gene>
    <name evidence="4" type="ORF">QQA45_04505</name>
</gene>
<dbReference type="SUPFAM" id="SSF56601">
    <property type="entry name" value="beta-lactamase/transpeptidase-like"/>
    <property type="match status" value="1"/>
</dbReference>
<dbReference type="SUPFAM" id="SSF56519">
    <property type="entry name" value="Penicillin binding protein dimerisation domain"/>
    <property type="match status" value="1"/>
</dbReference>
<dbReference type="PANTHER" id="PTHR30627">
    <property type="entry name" value="PEPTIDOGLYCAN D,D-TRANSPEPTIDASE"/>
    <property type="match status" value="1"/>
</dbReference>
<dbReference type="InterPro" id="IPR050515">
    <property type="entry name" value="Beta-lactam/transpept"/>
</dbReference>
<comment type="caution">
    <text evidence="4">The sequence shown here is derived from an EMBL/GenBank/DDBJ whole genome shotgun (WGS) entry which is preliminary data.</text>
</comment>
<evidence type="ECO:0000259" key="3">
    <source>
        <dbReference type="Pfam" id="PF00905"/>
    </source>
</evidence>
<dbReference type="Proteomes" id="UP001225134">
    <property type="component" value="Unassembled WGS sequence"/>
</dbReference>
<evidence type="ECO:0000313" key="4">
    <source>
        <dbReference type="EMBL" id="MDK9580776.1"/>
    </source>
</evidence>
<dbReference type="Pfam" id="PF00905">
    <property type="entry name" value="Transpeptidase"/>
    <property type="match status" value="1"/>
</dbReference>
<organism evidence="4 5">
    <name type="scientific">Sneathia sanguinegens</name>
    <dbReference type="NCBI Taxonomy" id="40543"/>
    <lineage>
        <taxon>Bacteria</taxon>
        <taxon>Fusobacteriati</taxon>
        <taxon>Fusobacteriota</taxon>
        <taxon>Fusobacteriia</taxon>
        <taxon>Fusobacteriales</taxon>
        <taxon>Leptotrichiaceae</taxon>
        <taxon>Sneathia</taxon>
    </lineage>
</organism>
<dbReference type="InterPro" id="IPR036138">
    <property type="entry name" value="PBP_dimer_sf"/>
</dbReference>
<evidence type="ECO:0000256" key="2">
    <source>
        <dbReference type="ARBA" id="ARBA00023136"/>
    </source>
</evidence>
<evidence type="ECO:0000256" key="1">
    <source>
        <dbReference type="ARBA" id="ARBA00004370"/>
    </source>
</evidence>
<sequence length="316" mass="36535">MKKFYPDIANILSKYVGKSKEEILTLLQTYRQKSRRFLDFKIEISYDAKQNFEKDLKEYKKEAKNNGKGKIIGKWLHFQQKSERFQVEGQEFEAILGFLNSENKPVYGVEYSYNKYLKGEPGKARVYKAATEAVRPYTLQSLIDEQIIKQPKQGADVYLTIDSVLQYAMDEVLKNAFTDFTAESVMGILMEADTGKILAMDSYPKSTNKTEIKNRSITDLFEPGSIFKPITVAAAIEQKLVNKDTIIHSDGFVRVKDRTIHDHDSSTKGDLTINKIIMHSGNVAMVKIVQLMETPTFYNFLKKFWSFSKNWYRHCF</sequence>
<reference evidence="4 5" key="1">
    <citation type="submission" date="2023-06" db="EMBL/GenBank/DDBJ databases">
        <title>Antibody response to the Sneathia vaginalis cytopathogenic toxin A during pregnancy.</title>
        <authorList>
            <person name="Mccoy Z.T."/>
            <person name="Serrano M.G."/>
            <person name="Spaine K."/>
            <person name="Edwards D.J."/>
            <person name="Buck G.A."/>
            <person name="Jefferson K."/>
        </authorList>
    </citation>
    <scope>NUCLEOTIDE SEQUENCE [LARGE SCALE GENOMIC DNA]</scope>
    <source>
        <strain evidence="4 5">CCUG 42621</strain>
    </source>
</reference>
<protein>
    <submittedName>
        <fullName evidence="4">Penicillin-binding transpeptidase domain-containing protein</fullName>
    </submittedName>
</protein>
<dbReference type="Gene3D" id="3.90.1310.10">
    <property type="entry name" value="Penicillin-binding protein 2a (Domain 2)"/>
    <property type="match status" value="1"/>
</dbReference>
<dbReference type="RefSeq" id="WP_285153034.1">
    <property type="nucleotide sequence ID" value="NZ_JASSPP010000006.1"/>
</dbReference>
<evidence type="ECO:0000313" key="5">
    <source>
        <dbReference type="Proteomes" id="UP001225134"/>
    </source>
</evidence>
<name>A0ABT7HJU0_9FUSO</name>
<dbReference type="Gene3D" id="3.40.710.10">
    <property type="entry name" value="DD-peptidase/beta-lactamase superfamily"/>
    <property type="match status" value="1"/>
</dbReference>
<dbReference type="PANTHER" id="PTHR30627:SF1">
    <property type="entry name" value="PEPTIDOGLYCAN D,D-TRANSPEPTIDASE FTSI"/>
    <property type="match status" value="1"/>
</dbReference>
<comment type="subcellular location">
    <subcellularLocation>
        <location evidence="1">Membrane</location>
    </subcellularLocation>
</comment>
<accession>A0ABT7HJU0</accession>
<dbReference type="InterPro" id="IPR001460">
    <property type="entry name" value="PCN-bd_Tpept"/>
</dbReference>